<dbReference type="RefSeq" id="WP_192278088.1">
    <property type="nucleotide sequence ID" value="NZ_JACZDF010000002.1"/>
</dbReference>
<accession>A0ABR9DNB7</accession>
<feature type="chain" id="PRO_5047524650" evidence="1">
    <location>
        <begin position="30"/>
        <end position="280"/>
    </location>
</feature>
<proteinExistence type="predicted"/>
<evidence type="ECO:0000313" key="3">
    <source>
        <dbReference type="Proteomes" id="UP000642107"/>
    </source>
</evidence>
<dbReference type="Proteomes" id="UP000642107">
    <property type="component" value="Unassembled WGS sequence"/>
</dbReference>
<dbReference type="Gene3D" id="2.60.40.10">
    <property type="entry name" value="Immunoglobulins"/>
    <property type="match status" value="1"/>
</dbReference>
<name>A0ABR9DNB7_9MICO</name>
<sequence length="280" mass="29189">MRLHHRTIALLGALALALPAMLVASPAHAAELVESEPNDGSGGARGSWELEGTDSAGAWGRAQAIFVPAGKVRVLVKARSTDAVWGKEYRMRLDPVVTAARPRVSGTAKVGKRLTAVPGTWTSGARLTYQWFRSGKAITGATARTYVVRPSDAGLPLTVRVAGSRSGYLPASSTSAKVTVARLTPKVTASKATVKRGATARLSVSVATSATSRPTGTVTVKVAGKTVRVKVAAKAKGTVRVTLPKITKRGTHKVTVTFSPSGSTKVSTKARTVTTTVRVR</sequence>
<dbReference type="InterPro" id="IPR013783">
    <property type="entry name" value="Ig-like_fold"/>
</dbReference>
<dbReference type="EMBL" id="JACZDF010000002">
    <property type="protein sequence ID" value="MBD9698626.1"/>
    <property type="molecule type" value="Genomic_DNA"/>
</dbReference>
<keyword evidence="1" id="KW-0732">Signal</keyword>
<reference evidence="2 3" key="1">
    <citation type="submission" date="2020-09" db="EMBL/GenBank/DDBJ databases">
        <title>Flavimobilis rhizosphaerae sp. nov., isolated from rhizosphere soil of Spartina alterniflora.</title>
        <authorList>
            <person name="Hanqin C."/>
        </authorList>
    </citation>
    <scope>NUCLEOTIDE SEQUENCE [LARGE SCALE GENOMIC DNA]</scope>
    <source>
        <strain evidence="2 3">GY 10621</strain>
    </source>
</reference>
<dbReference type="Gene3D" id="2.60.40.2700">
    <property type="match status" value="1"/>
</dbReference>
<evidence type="ECO:0000313" key="2">
    <source>
        <dbReference type="EMBL" id="MBD9698626.1"/>
    </source>
</evidence>
<feature type="signal peptide" evidence="1">
    <location>
        <begin position="1"/>
        <end position="29"/>
    </location>
</feature>
<protein>
    <submittedName>
        <fullName evidence="2">Ig-like domain repeat protein</fullName>
    </submittedName>
</protein>
<evidence type="ECO:0000256" key="1">
    <source>
        <dbReference type="SAM" id="SignalP"/>
    </source>
</evidence>
<gene>
    <name evidence="2" type="ORF">IGS67_03835</name>
</gene>
<keyword evidence="3" id="KW-1185">Reference proteome</keyword>
<organism evidence="2 3">
    <name type="scientific">Flavimobilis rhizosphaerae</name>
    <dbReference type="NCBI Taxonomy" id="2775421"/>
    <lineage>
        <taxon>Bacteria</taxon>
        <taxon>Bacillati</taxon>
        <taxon>Actinomycetota</taxon>
        <taxon>Actinomycetes</taxon>
        <taxon>Micrococcales</taxon>
        <taxon>Jonesiaceae</taxon>
        <taxon>Flavimobilis</taxon>
    </lineage>
</organism>
<comment type="caution">
    <text evidence="2">The sequence shown here is derived from an EMBL/GenBank/DDBJ whole genome shotgun (WGS) entry which is preliminary data.</text>
</comment>